<evidence type="ECO:0000256" key="1">
    <source>
        <dbReference type="ARBA" id="ARBA00022612"/>
    </source>
</evidence>
<dbReference type="Proteomes" id="UP001152178">
    <property type="component" value="Unassembled WGS sequence"/>
</dbReference>
<keyword evidence="6" id="KW-1185">Reference proteome</keyword>
<evidence type="ECO:0000313" key="5">
    <source>
        <dbReference type="EMBL" id="MCZ8546273.1"/>
    </source>
</evidence>
<protein>
    <submittedName>
        <fullName evidence="5">HK97 family phage prohead protease</fullName>
    </submittedName>
</protein>
<keyword evidence="3" id="KW-0378">Hydrolase</keyword>
<evidence type="ECO:0000259" key="4">
    <source>
        <dbReference type="Pfam" id="PF04586"/>
    </source>
</evidence>
<dbReference type="GO" id="GO:0006508">
    <property type="term" value="P:proteolysis"/>
    <property type="evidence" value="ECO:0007669"/>
    <property type="project" value="UniProtKB-KW"/>
</dbReference>
<comment type="caution">
    <text evidence="5">The sequence shown here is derived from an EMBL/GenBank/DDBJ whole genome shotgun (WGS) entry which is preliminary data.</text>
</comment>
<dbReference type="InterPro" id="IPR054613">
    <property type="entry name" value="Peptidase_S78_dom"/>
</dbReference>
<feature type="domain" description="Prohead serine protease" evidence="4">
    <location>
        <begin position="4"/>
        <end position="149"/>
    </location>
</feature>
<keyword evidence="1" id="KW-1188">Viral release from host cell</keyword>
<reference evidence="5" key="1">
    <citation type="submission" date="2022-11" db="EMBL/GenBank/DDBJ databases">
        <authorList>
            <person name="Coimbra C."/>
        </authorList>
    </citation>
    <scope>NUCLEOTIDE SEQUENCE</scope>
    <source>
        <strain evidence="5">Jales19</strain>
    </source>
</reference>
<dbReference type="InterPro" id="IPR006433">
    <property type="entry name" value="Prohead_protease"/>
</dbReference>
<evidence type="ECO:0000313" key="6">
    <source>
        <dbReference type="Proteomes" id="UP001152178"/>
    </source>
</evidence>
<sequence length="169" mass="18392">MADSNTISGYAVRFGDVTTIGNSFREKIAPGAFTETLKRNDIVALIGHDTGRVLGRQSAGTLTLREDRIGLWFSLDVDTSTPSGQEALGTVRRQDVKGCSFAGQFLAEEWQDGGDRLPLRTVTEIDLYEITLTAFPAYETTDASVRAASNASAALRRKVEAAHRLRGIR</sequence>
<dbReference type="RefSeq" id="WP_269906640.1">
    <property type="nucleotide sequence ID" value="NZ_JAPFQA010000008.1"/>
</dbReference>
<dbReference type="EMBL" id="JAPFQA010000008">
    <property type="protein sequence ID" value="MCZ8546273.1"/>
    <property type="molecule type" value="Genomic_DNA"/>
</dbReference>
<evidence type="ECO:0000256" key="2">
    <source>
        <dbReference type="ARBA" id="ARBA00022670"/>
    </source>
</evidence>
<proteinExistence type="predicted"/>
<accession>A0ABT4QXG0</accession>
<dbReference type="Pfam" id="PF04586">
    <property type="entry name" value="Peptidase_S78"/>
    <property type="match status" value="1"/>
</dbReference>
<keyword evidence="2 5" id="KW-0645">Protease</keyword>
<gene>
    <name evidence="5" type="ORF">OOJ09_18955</name>
</gene>
<evidence type="ECO:0000256" key="3">
    <source>
        <dbReference type="ARBA" id="ARBA00022801"/>
    </source>
</evidence>
<dbReference type="GO" id="GO:0008233">
    <property type="term" value="F:peptidase activity"/>
    <property type="evidence" value="ECO:0007669"/>
    <property type="project" value="UniProtKB-KW"/>
</dbReference>
<organism evidence="5 6">
    <name type="scientific">Mesorhizobium qingshengii</name>
    <dbReference type="NCBI Taxonomy" id="1165689"/>
    <lineage>
        <taxon>Bacteria</taxon>
        <taxon>Pseudomonadati</taxon>
        <taxon>Pseudomonadota</taxon>
        <taxon>Alphaproteobacteria</taxon>
        <taxon>Hyphomicrobiales</taxon>
        <taxon>Phyllobacteriaceae</taxon>
        <taxon>Mesorhizobium</taxon>
    </lineage>
</organism>
<name>A0ABT4QXG0_9HYPH</name>
<dbReference type="NCBIfam" id="TIGR01543">
    <property type="entry name" value="proheadase_HK97"/>
    <property type="match status" value="1"/>
</dbReference>